<evidence type="ECO:0000313" key="1">
    <source>
        <dbReference type="EMBL" id="SEU05340.1"/>
    </source>
</evidence>
<sequence length="97" mass="11016">MSVTELIRIENRGRSSELYVAGLRVGRGLYGLSFNQPENDMSNPKLTVTIDIRETLKALSEIPTEQFEQAKEIMKDYLSGYKRTVTDDGNSSMEILR</sequence>
<dbReference type="GeneID" id="97207680"/>
<name>A0A1I0J6T6_9FIRM</name>
<accession>A0A1I0J6T6</accession>
<comment type="caution">
    <text evidence="1">The sequence shown here is derived from an EMBL/GenBank/DDBJ whole genome shotgun (WGS) entry which is preliminary data.</text>
</comment>
<dbReference type="Proteomes" id="UP000182121">
    <property type="component" value="Unassembled WGS sequence"/>
</dbReference>
<dbReference type="RefSeq" id="WP_074663768.1">
    <property type="nucleotide sequence ID" value="NZ_FOIO01000051.1"/>
</dbReference>
<reference evidence="1 2" key="1">
    <citation type="submission" date="2016-10" db="EMBL/GenBank/DDBJ databases">
        <authorList>
            <person name="Varghese N."/>
            <person name="Submissions S."/>
        </authorList>
    </citation>
    <scope>NUCLEOTIDE SEQUENCE [LARGE SCALE GENOMIC DNA]</scope>
    <source>
        <strain evidence="1 2">NLAE-zl-C196</strain>
    </source>
</reference>
<dbReference type="AlphaFoldDB" id="A0A1I0J6T6"/>
<gene>
    <name evidence="1" type="ORF">SAMN05216521_105117</name>
</gene>
<protein>
    <submittedName>
        <fullName evidence="1">Uncharacterized protein</fullName>
    </submittedName>
</protein>
<organism evidence="1 2">
    <name type="scientific">Enterocloster clostridioformis</name>
    <dbReference type="NCBI Taxonomy" id="1531"/>
    <lineage>
        <taxon>Bacteria</taxon>
        <taxon>Bacillati</taxon>
        <taxon>Bacillota</taxon>
        <taxon>Clostridia</taxon>
        <taxon>Lachnospirales</taxon>
        <taxon>Lachnospiraceae</taxon>
        <taxon>Enterocloster</taxon>
    </lineage>
</organism>
<dbReference type="EMBL" id="FOIO01000051">
    <property type="protein sequence ID" value="SEU05340.1"/>
    <property type="molecule type" value="Genomic_DNA"/>
</dbReference>
<evidence type="ECO:0000313" key="2">
    <source>
        <dbReference type="Proteomes" id="UP000182121"/>
    </source>
</evidence>
<proteinExistence type="predicted"/>